<keyword evidence="2" id="KW-0805">Transcription regulation</keyword>
<evidence type="ECO:0000313" key="5">
    <source>
        <dbReference type="Proteomes" id="UP000187203"/>
    </source>
</evidence>
<dbReference type="SMART" id="SM00733">
    <property type="entry name" value="Mterf"/>
    <property type="match status" value="5"/>
</dbReference>
<reference evidence="5" key="1">
    <citation type="submission" date="2013-09" db="EMBL/GenBank/DDBJ databases">
        <title>Corchorus olitorius genome sequencing.</title>
        <authorList>
            <person name="Alam M."/>
            <person name="Haque M.S."/>
            <person name="Islam M.S."/>
            <person name="Emdad E.M."/>
            <person name="Islam M.M."/>
            <person name="Ahmed B."/>
            <person name="Halim A."/>
            <person name="Hossen Q.M.M."/>
            <person name="Hossain M.Z."/>
            <person name="Ahmed R."/>
            <person name="Khan M.M."/>
            <person name="Islam R."/>
            <person name="Rashid M.M."/>
            <person name="Khan S.A."/>
            <person name="Rahman M.S."/>
            <person name="Alam M."/>
            <person name="Yahiya A.S."/>
            <person name="Khan M.S."/>
            <person name="Azam M.S."/>
            <person name="Haque T."/>
            <person name="Lashkar M.Z.H."/>
            <person name="Akhand A.I."/>
            <person name="Morshed G."/>
            <person name="Roy S."/>
            <person name="Uddin K.S."/>
            <person name="Rabeya T."/>
            <person name="Hossain A.S."/>
            <person name="Chowdhury A."/>
            <person name="Snigdha A.R."/>
            <person name="Mortoza M.S."/>
            <person name="Matin S.A."/>
            <person name="Hoque S.M.E."/>
            <person name="Islam M.K."/>
            <person name="Roy D.K."/>
            <person name="Haider R."/>
            <person name="Moosa M.M."/>
            <person name="Elias S.M."/>
            <person name="Hasan A.M."/>
            <person name="Jahan S."/>
            <person name="Shafiuddin M."/>
            <person name="Mahmood N."/>
            <person name="Shommy N.S."/>
        </authorList>
    </citation>
    <scope>NUCLEOTIDE SEQUENCE [LARGE SCALE GENOMIC DNA]</scope>
    <source>
        <strain evidence="5">cv. O-4</strain>
    </source>
</reference>
<dbReference type="Gene3D" id="1.25.70.10">
    <property type="entry name" value="Transcription termination factor 3, mitochondrial"/>
    <property type="match status" value="1"/>
</dbReference>
<dbReference type="GO" id="GO:0003676">
    <property type="term" value="F:nucleic acid binding"/>
    <property type="evidence" value="ECO:0007669"/>
    <property type="project" value="InterPro"/>
</dbReference>
<dbReference type="OrthoDB" id="637682at2759"/>
<dbReference type="PANTHER" id="PTHR13068">
    <property type="entry name" value="CGI-12 PROTEIN-RELATED"/>
    <property type="match status" value="1"/>
</dbReference>
<dbReference type="AlphaFoldDB" id="A0A1R3HE93"/>
<dbReference type="GO" id="GO:0006353">
    <property type="term" value="P:DNA-templated transcription termination"/>
    <property type="evidence" value="ECO:0007669"/>
    <property type="project" value="UniProtKB-KW"/>
</dbReference>
<dbReference type="InterPro" id="IPR003690">
    <property type="entry name" value="MTERF"/>
</dbReference>
<comment type="caution">
    <text evidence="4">The sequence shown here is derived from an EMBL/GenBank/DDBJ whole genome shotgun (WGS) entry which is preliminary data.</text>
</comment>
<evidence type="ECO:0000256" key="2">
    <source>
        <dbReference type="ARBA" id="ARBA00022472"/>
    </source>
</evidence>
<name>A0A1R3HE93_9ROSI</name>
<dbReference type="EMBL" id="AWUE01020369">
    <property type="protein sequence ID" value="OMO68640.1"/>
    <property type="molecule type" value="Genomic_DNA"/>
</dbReference>
<dbReference type="FunFam" id="1.25.70.10:FF:000001">
    <property type="entry name" value="Mitochondrial transcription termination factor-like"/>
    <property type="match status" value="1"/>
</dbReference>
<dbReference type="PANTHER" id="PTHR13068:SF166">
    <property type="entry name" value="TRANSCRIPTION TERMINATION FACTOR MTERF15, MITOCHONDRIAL-LIKE"/>
    <property type="match status" value="1"/>
</dbReference>
<sequence>MSSGSVPMFGFLLNNAFHGRRIIRASPSYMLFNNDPSISRLSISPRFFETCSQSHSQSFIASYLINKLGFSQESALKLSKHVLLKTPEKPDSVISFFEDKGFSEFQIKTLVTKCPQIIASSVKKLSPKWEFFLSRGFSSPDLAKCLTKYPTALRSSLDKHLIPCFNLLSNLVQSDDKAVKVLQRCPFIITYDLNCYVIPNFNILLENGVPKSNIINAFHFHPSTFLCNSDYFKEIVNLVKEKGFNPLELKFLDAVIVLRNNSKSNWESKFDVYKKWGLSEKQIWEAFLKYPCVMEASQDKIAKTMEFLVNTMGYQPSAIAKQGNVIQRSLEKHIVPRGLFVQDLLSNGLAIKFTLSSLFDTSEEYFLNRFVYRFEDRVPELLKLYKQKVDVAAGGKYKTQRIRWTFR</sequence>
<keyword evidence="2" id="KW-0804">Transcription</keyword>
<proteinExistence type="inferred from homology"/>
<evidence type="ECO:0000313" key="4">
    <source>
        <dbReference type="EMBL" id="OMO68640.1"/>
    </source>
</evidence>
<organism evidence="4 5">
    <name type="scientific">Corchorus olitorius</name>
    <dbReference type="NCBI Taxonomy" id="93759"/>
    <lineage>
        <taxon>Eukaryota</taxon>
        <taxon>Viridiplantae</taxon>
        <taxon>Streptophyta</taxon>
        <taxon>Embryophyta</taxon>
        <taxon>Tracheophyta</taxon>
        <taxon>Spermatophyta</taxon>
        <taxon>Magnoliopsida</taxon>
        <taxon>eudicotyledons</taxon>
        <taxon>Gunneridae</taxon>
        <taxon>Pentapetalae</taxon>
        <taxon>rosids</taxon>
        <taxon>malvids</taxon>
        <taxon>Malvales</taxon>
        <taxon>Malvaceae</taxon>
        <taxon>Grewioideae</taxon>
        <taxon>Apeibeae</taxon>
        <taxon>Corchorus</taxon>
    </lineage>
</organism>
<keyword evidence="5" id="KW-1185">Reference proteome</keyword>
<protein>
    <submittedName>
        <fullName evidence="4">Mitochodrial transcription termination factor-related protein</fullName>
    </submittedName>
</protein>
<keyword evidence="3" id="KW-0809">Transit peptide</keyword>
<dbReference type="Pfam" id="PF02536">
    <property type="entry name" value="mTERF"/>
    <property type="match status" value="1"/>
</dbReference>
<accession>A0A1R3HE93</accession>
<evidence type="ECO:0000256" key="3">
    <source>
        <dbReference type="ARBA" id="ARBA00022946"/>
    </source>
</evidence>
<comment type="similarity">
    <text evidence="1">Belongs to the mTERF family.</text>
</comment>
<keyword evidence="2" id="KW-0806">Transcription termination</keyword>
<gene>
    <name evidence="4" type="ORF">COLO4_29506</name>
</gene>
<evidence type="ECO:0000256" key="1">
    <source>
        <dbReference type="ARBA" id="ARBA00007692"/>
    </source>
</evidence>
<dbReference type="Proteomes" id="UP000187203">
    <property type="component" value="Unassembled WGS sequence"/>
</dbReference>
<dbReference type="InterPro" id="IPR038538">
    <property type="entry name" value="MTERF_sf"/>
</dbReference>
<dbReference type="STRING" id="93759.A0A1R3HE93"/>